<dbReference type="KEGG" id="cvi:CV_1059"/>
<protein>
    <submittedName>
        <fullName evidence="1">Uncharacterized protein</fullName>
    </submittedName>
</protein>
<name>Q7NZ63_CHRVO</name>
<dbReference type="Pfam" id="PF13289">
    <property type="entry name" value="SIR2_2"/>
    <property type="match status" value="1"/>
</dbReference>
<accession>Q7NZ63</accession>
<evidence type="ECO:0000313" key="2">
    <source>
        <dbReference type="Proteomes" id="UP000001424"/>
    </source>
</evidence>
<sequence>MENHALTCECAICKNEKDFEISEALIDEINSQKVTIFAGAGISTESRIVLKNTFYDDVALELYKINPHLRVKELTFPNLMQALKSQPNGRIKLLEMITKRFSLIKSFPELRKMATRFHRELGTFFPIKNIITTNWDTFFEEECKATPFVFDQDIAFWEAAKRRVLKIHGSETNFGSIIADADDYKKCTKNLSKGIIGSKLKDILATQTIIFIGYSLSDYDFNSIYTFVRKQMRGLHKQAYIVTPFENEIEKFRKIGLIPIITDGTYFIKKLKQHPKIASHFIKDSFIEFSARLLYKTNIQHNRLHSEINFLNQPDAIYSACYQDGLKHSLERAINMSGNSEYSHACELKEIINKYEDIKNKIINRGIFEDIAYIEGYINGLVAIYEHEKFTENDIPMYFHFSESENSPSITDIEHYKEKIHSLTKNDESYRHAEKVVQRLKENPLLEYHHPPWL</sequence>
<dbReference type="OrthoDB" id="7357874at2"/>
<dbReference type="AlphaFoldDB" id="Q7NZ63"/>
<dbReference type="InterPro" id="IPR029035">
    <property type="entry name" value="DHS-like_NAD/FAD-binding_dom"/>
</dbReference>
<organism evidence="1 2">
    <name type="scientific">Chromobacterium violaceum (strain ATCC 12472 / DSM 30191 / JCM 1249 / CCUG 213 / NBRC 12614 / NCIMB 9131 / NCTC 9757 / MK)</name>
    <dbReference type="NCBI Taxonomy" id="243365"/>
    <lineage>
        <taxon>Bacteria</taxon>
        <taxon>Pseudomonadati</taxon>
        <taxon>Pseudomonadota</taxon>
        <taxon>Betaproteobacteria</taxon>
        <taxon>Neisseriales</taxon>
        <taxon>Chromobacteriaceae</taxon>
        <taxon>Chromobacterium</taxon>
    </lineage>
</organism>
<proteinExistence type="predicted"/>
<dbReference type="CDD" id="cd01406">
    <property type="entry name" value="SIR2-like"/>
    <property type="match status" value="1"/>
</dbReference>
<dbReference type="eggNOG" id="ENOG5033Q90">
    <property type="taxonomic scope" value="Bacteria"/>
</dbReference>
<dbReference type="SUPFAM" id="SSF52467">
    <property type="entry name" value="DHS-like NAD/FAD-binding domain"/>
    <property type="match status" value="1"/>
</dbReference>
<dbReference type="Gene3D" id="3.40.50.1220">
    <property type="entry name" value="TPP-binding domain"/>
    <property type="match status" value="1"/>
</dbReference>
<evidence type="ECO:0000313" key="1">
    <source>
        <dbReference type="EMBL" id="AAQ58734.1"/>
    </source>
</evidence>
<keyword evidence="2" id="KW-1185">Reference proteome</keyword>
<dbReference type="Proteomes" id="UP000001424">
    <property type="component" value="Chromosome"/>
</dbReference>
<reference evidence="1 2" key="1">
    <citation type="journal article" date="2003" name="Proc. Natl. Acad. Sci. U.S.A.">
        <title>The complete genome sequence of Chromobacterium violaceum reveals remarkable and exploitable bacterial adaptability.</title>
        <authorList>
            <person name="Vasconcelos A.T.R."/>
            <person name="de Almeida D.F."/>
            <person name="Almeida F.C."/>
            <person name="de Almeida L.G.P."/>
            <person name="de Almeida R."/>
            <person name="Goncalves J.A.A."/>
            <person name="Andrade E.M."/>
            <person name="Antonio R.V."/>
            <person name="Araripe J."/>
            <person name="de Araujo M.F.F."/>
            <person name="Filho S.A."/>
            <person name="Azevedo V."/>
            <person name="Batista A.J."/>
            <person name="Bataus L.A.M."/>
            <person name="Batista J.S."/>
            <person name="Belo A."/>
            <person name="vander Berg C."/>
            <person name="Blamey J."/>
            <person name="Bogo M."/>
            <person name="Bonato S."/>
            <person name="Bordignon J."/>
            <person name="Brito C.A."/>
            <person name="Brocchi M."/>
            <person name="Burity H.A."/>
            <person name="Camargo A.A."/>
            <person name="Cardoso D.D.P."/>
            <person name="Carneiro N.P."/>
            <person name="Carraro D.M."/>
            <person name="Carvalho C.M.B."/>
            <person name="Cascardo J.C.M."/>
            <person name="Cavada B.S."/>
            <person name="Chueire L.M.O."/>
            <person name="Pasa T.B.C."/>
            <person name="Duran N."/>
            <person name="Fagundes N."/>
            <person name="Falcao C.L."/>
            <person name="Fantinatti F."/>
            <person name="Farias I.P."/>
            <person name="Felipe M.S.S."/>
            <person name="Ferrari L.P."/>
            <person name="Ferro J.A."/>
            <person name="Ferro M.I.T."/>
            <person name="Franco G.R."/>
            <person name="Freitas N.S.A."/>
            <person name="Furlan L.R."/>
            <person name="Gazzinelli R.T."/>
            <person name="Gomes E.A."/>
            <person name="Goncalves P.R."/>
            <person name="Grangeiro T.B."/>
            <person name="Grattapaglia D."/>
            <person name="Grisard E.C."/>
            <person name="Guimaraes C.T."/>
            <person name="Hanna E.S."/>
            <person name="Hungria M."/>
            <person name="Jardim S.N."/>
            <person name="Laurino J."/>
            <person name="Leoi L.C.T."/>
            <person name="Fassarella L."/>
            <person name="Lima A."/>
            <person name="Loureiro M.F."/>
            <person name="Lyra M.C.P."/>
            <person name="Macedo M."/>
            <person name="Madeira H.M.F."/>
            <person name="Manfio G.P."/>
            <person name="Maranhao A.Q."/>
            <person name="Martins W.S."/>
            <person name="di Mauro S.M.Z."/>
            <person name="de Medeiros S.R.B."/>
            <person name="Meissner R.D.V."/>
            <person name="Menck C.F.M."/>
            <person name="Moreira M.A.M."/>
            <person name="Nascimento F.F."/>
            <person name="Nicolas M.F."/>
            <person name="Oliveira J.G."/>
            <person name="Oliveira S.C."/>
            <person name="Paixao R.F.C."/>
            <person name="Parente J.A."/>
            <person name="Pedrosa F.O."/>
            <person name="Pena S.J.D."/>
            <person name="Perreira J.O."/>
            <person name="Perreira M."/>
            <person name="Pinto L.S.R.C."/>
            <person name="Pinto L.S."/>
            <person name="Porto J.I.R."/>
            <person name="Potrich D.P."/>
            <person name="Neto C.E.R."/>
            <person name="Reis A.M.M."/>
            <person name="Rigo L.U."/>
            <person name="Rondinelli E."/>
            <person name="dos Santos E.B.P."/>
            <person name="Santos F.R."/>
            <person name="Schneider M.P.C."/>
            <person name="Seuanez H.N."/>
            <person name="Silva A.M.R."/>
            <person name="da Silva A.L.C."/>
            <person name="Silva D.W."/>
            <person name="Silva R."/>
            <person name="Simoes I.C."/>
            <person name="Simon D."/>
            <person name="Soares C.M.A."/>
            <person name="Soares R.B.A."/>
            <person name="Souza E.M."/>
            <person name="Souza K.R.L."/>
            <person name="Souza R.C."/>
            <person name="Steffens M.B.R."/>
            <person name="Steindel M."/>
            <person name="Teixeira S.R."/>
            <person name="Urmenyi T."/>
            <person name="Vettore A."/>
            <person name="Wassem R."/>
            <person name="Zaha A."/>
            <person name="Simpson A.J.G."/>
        </authorList>
    </citation>
    <scope>NUCLEOTIDE SEQUENCE [LARGE SCALE GENOMIC DNA]</scope>
    <source>
        <strain evidence="2">ATCC 12472 / DSM 30191 / JCM 1249 / NBRC 12614 / NCIMB 9131 / NCTC 9757</strain>
    </source>
</reference>
<gene>
    <name evidence="1" type="ordered locus">CV_1059</name>
</gene>
<dbReference type="EMBL" id="AE016825">
    <property type="protein sequence ID" value="AAQ58734.1"/>
    <property type="molecule type" value="Genomic_DNA"/>
</dbReference>
<dbReference type="RefSeq" id="WP_011134614.1">
    <property type="nucleotide sequence ID" value="NC_005085.1"/>
</dbReference>
<dbReference type="HOGENOM" id="CLU_043789_0_0_4"/>